<dbReference type="Pfam" id="PF16932">
    <property type="entry name" value="T4SS_TraI"/>
    <property type="match status" value="1"/>
</dbReference>
<accession>A0ABY6MB76</accession>
<protein>
    <submittedName>
        <fullName evidence="2">Type IV secretion system DotC family protein</fullName>
    </submittedName>
</protein>
<dbReference type="Proteomes" id="UP001163632">
    <property type="component" value="Plasmid unnamed1"/>
</dbReference>
<keyword evidence="2" id="KW-0614">Plasmid</keyword>
<evidence type="ECO:0000313" key="2">
    <source>
        <dbReference type="EMBL" id="UZA04775.1"/>
    </source>
</evidence>
<dbReference type="RefSeq" id="WP_264697352.1">
    <property type="nucleotide sequence ID" value="NZ_CP087831.1"/>
</dbReference>
<reference evidence="2" key="1">
    <citation type="journal article" date="2022" name="BMC Microbiol.">
        <title>Whole genome sequencing of Moraxella bovis strains from North America reveals two genotypes with different genetic determinants.</title>
        <authorList>
            <person name="Wynn E.L."/>
            <person name="Hille M.M."/>
            <person name="Loy J.D."/>
            <person name="Schuller G."/>
            <person name="Kuhn K.L."/>
            <person name="Dickey A.M."/>
            <person name="Bono J.L."/>
            <person name="Clawson M.L."/>
        </authorList>
    </citation>
    <scope>NUCLEOTIDE SEQUENCE</scope>
    <source>
        <strain evidence="2">SAM102599</strain>
    </source>
</reference>
<feature type="chain" id="PRO_5047194467" evidence="1">
    <location>
        <begin position="21"/>
        <end position="377"/>
    </location>
</feature>
<name>A0ABY6MB76_MORBO</name>
<proteinExistence type="predicted"/>
<evidence type="ECO:0000313" key="3">
    <source>
        <dbReference type="Proteomes" id="UP001163632"/>
    </source>
</evidence>
<feature type="signal peptide" evidence="1">
    <location>
        <begin position="1"/>
        <end position="20"/>
    </location>
</feature>
<keyword evidence="1" id="KW-0732">Signal</keyword>
<dbReference type="InterPro" id="IPR031618">
    <property type="entry name" value="T4SS_TraI"/>
</dbReference>
<gene>
    <name evidence="2" type="ORF">LP092_14955</name>
</gene>
<dbReference type="EMBL" id="CP087831">
    <property type="protein sequence ID" value="UZA04775.1"/>
    <property type="molecule type" value="Genomic_DNA"/>
</dbReference>
<sequence>MKLKILVGLLCFFFASESVAKDYDTKPISNPYDLITYQNSMSRGGDKKLGKLIEQKARLEMIKDFAEQAAMRAGMIHANAQINDIIESSSRQLDAIYNFEPLMIYGRVVPPVITEVRDIYNQQDSNQIRLSKQIYTIERQAYFSSTAPNWRSYLNVNYKADVYDNLAYLAGDLSPRTKEERLVWEKATLKGWEIGVRQAGIALEQKMKRLNRDYIGMIEFHKLVVQGKISMPSISSYELFDSNNGKSYVVDETLLRLDKLPEFQSSGFLNKGISKISVSSYDDNVNLSQDEIFSSPAFDVVKQPQILSQSNQGIGNNTVNQITSKIRMNEDIATKPSYSLLDSTPNPITSYQSPNLNISISRTIKPIENAEILDEHK</sequence>
<evidence type="ECO:0000256" key="1">
    <source>
        <dbReference type="SAM" id="SignalP"/>
    </source>
</evidence>
<keyword evidence="3" id="KW-1185">Reference proteome</keyword>
<geneLocation type="plasmid" evidence="2 3">
    <name>unnamed1</name>
</geneLocation>
<organism evidence="2 3">
    <name type="scientific">Moraxella bovis</name>
    <dbReference type="NCBI Taxonomy" id="476"/>
    <lineage>
        <taxon>Bacteria</taxon>
        <taxon>Pseudomonadati</taxon>
        <taxon>Pseudomonadota</taxon>
        <taxon>Gammaproteobacteria</taxon>
        <taxon>Moraxellales</taxon>
        <taxon>Moraxellaceae</taxon>
        <taxon>Moraxella</taxon>
    </lineage>
</organism>